<evidence type="ECO:0000313" key="1">
    <source>
        <dbReference type="EMBL" id="KAJ5603913.1"/>
    </source>
</evidence>
<accession>A0AAD6E8E1</accession>
<dbReference type="EMBL" id="JAQJAE010000003">
    <property type="protein sequence ID" value="KAJ5603913.1"/>
    <property type="molecule type" value="Genomic_DNA"/>
</dbReference>
<comment type="caution">
    <text evidence="1">The sequence shown here is derived from an EMBL/GenBank/DDBJ whole genome shotgun (WGS) entry which is preliminary data.</text>
</comment>
<dbReference type="AlphaFoldDB" id="A0AAD6E8E1"/>
<dbReference type="Proteomes" id="UP001213799">
    <property type="component" value="Unassembled WGS sequence"/>
</dbReference>
<sequence length="692" mass="78117">MEQSSRKKKLSKQEERELIDKHKIKFEGPISPASWPEGNSAIFTSIRKIEDIKYNSYLDQVQANTPEGTRRAKTVDKANRLVSAAYDCRIIEANEFTWRSKTEFPLLARFEEDRECRRCQQRRWAPDALPMTPNEGQKMQTAQGGVGICQCIESDIDGHESVINSAIFAKQVHAGINDPSVPEIGTKYPDMIIGLQKSPILSPALQGHSRLVSSPVKDAEHILFPFLILEAKSEIQTHGFTAIEKQTAFPIKRIVDIQRSLRKRRQEPEGNSLVWFLAFSGDEWRVYACVPRGDETSIIDLWHGCIQRHDSALQLCLIVDFICDWALNIHRNEIIRLFSGQMNTTISNSLPTLHERDTQKLPPEYSTPPKRQSVIRDANEVFFSFRHLTLPDATEELVAILNPPGSGGYEVMQKAIRLLNLFNLEHPLLVTAEFISHLQKLWTGATSDHPILHSDQSVCAHISFKSYFRPSDFHIVRKISCITASFSAISTLQHLTRTKLPLSSVYAGLNPDKVLPLAELSGVHSLRAAARNLPLTLWVTQRDFTAQPSCKWVKQVSHGEFVSSIWDKLATCSPGVLRFPIFMDSGELRMMPATNSPLSSDLEDCLKEGKHQLLYGAALIKTPDSSLQPFNPQYCLTVFDGSDLDDRPCLGFKLLHLITTGGLFEGKRLSTATTKDRQYIYDWATRLRRGDS</sequence>
<name>A0AAD6E8E1_9EURO</name>
<reference evidence="1" key="1">
    <citation type="journal article" date="2023" name="IMA Fungus">
        <title>Comparative genomic study of the Penicillium genus elucidates a diverse pangenome and 15 lateral gene transfer events.</title>
        <authorList>
            <person name="Petersen C."/>
            <person name="Sorensen T."/>
            <person name="Nielsen M.R."/>
            <person name="Sondergaard T.E."/>
            <person name="Sorensen J.L."/>
            <person name="Fitzpatrick D.A."/>
            <person name="Frisvad J.C."/>
            <person name="Nielsen K.L."/>
        </authorList>
    </citation>
    <scope>NUCLEOTIDE SEQUENCE</scope>
    <source>
        <strain evidence="1">IBT 12815</strain>
    </source>
</reference>
<dbReference type="GeneID" id="81588168"/>
<evidence type="ECO:0000313" key="2">
    <source>
        <dbReference type="Proteomes" id="UP001213799"/>
    </source>
</evidence>
<gene>
    <name evidence="1" type="ORF">N7537_006869</name>
</gene>
<organism evidence="1 2">
    <name type="scientific">Penicillium hordei</name>
    <dbReference type="NCBI Taxonomy" id="40994"/>
    <lineage>
        <taxon>Eukaryota</taxon>
        <taxon>Fungi</taxon>
        <taxon>Dikarya</taxon>
        <taxon>Ascomycota</taxon>
        <taxon>Pezizomycotina</taxon>
        <taxon>Eurotiomycetes</taxon>
        <taxon>Eurotiomycetidae</taxon>
        <taxon>Eurotiales</taxon>
        <taxon>Aspergillaceae</taxon>
        <taxon>Penicillium</taxon>
    </lineage>
</organism>
<dbReference type="RefSeq" id="XP_056753711.1">
    <property type="nucleotide sequence ID" value="XM_056897926.1"/>
</dbReference>
<proteinExistence type="predicted"/>
<protein>
    <submittedName>
        <fullName evidence="1">Peptidase S58 DmpA/arginine biosynthesis protein ArgJ</fullName>
    </submittedName>
</protein>
<reference evidence="1" key="2">
    <citation type="submission" date="2023-01" db="EMBL/GenBank/DDBJ databases">
        <authorList>
            <person name="Petersen C."/>
        </authorList>
    </citation>
    <scope>NUCLEOTIDE SEQUENCE</scope>
    <source>
        <strain evidence="1">IBT 12815</strain>
    </source>
</reference>
<keyword evidence="2" id="KW-1185">Reference proteome</keyword>